<accession>A0A9D1FIU8</accession>
<comment type="caution">
    <text evidence="1">The sequence shown here is derived from an EMBL/GenBank/DDBJ whole genome shotgun (WGS) entry which is preliminary data.</text>
</comment>
<organism evidence="1 2">
    <name type="scientific">Candidatus Galligastranaerophilus intestinavium</name>
    <dbReference type="NCBI Taxonomy" id="2840836"/>
    <lineage>
        <taxon>Bacteria</taxon>
        <taxon>Candidatus Galligastranaerophilus</taxon>
    </lineage>
</organism>
<dbReference type="Proteomes" id="UP000886865">
    <property type="component" value="Unassembled WGS sequence"/>
</dbReference>
<gene>
    <name evidence="1" type="ORF">IAA86_05770</name>
</gene>
<sequence length="83" mass="9006">MLAINAIRNVNSTLNKNISFGYRSNELVKAPTYSNDMVEGSIGGLFTGFVGTLKSSPLFDAKVKQRAQSINKGLEETKLNLIA</sequence>
<protein>
    <submittedName>
        <fullName evidence="1">Uncharacterized protein</fullName>
    </submittedName>
</protein>
<proteinExistence type="predicted"/>
<evidence type="ECO:0000313" key="1">
    <source>
        <dbReference type="EMBL" id="HIS74507.1"/>
    </source>
</evidence>
<dbReference type="EMBL" id="DVJQ01000048">
    <property type="protein sequence ID" value="HIS74507.1"/>
    <property type="molecule type" value="Genomic_DNA"/>
</dbReference>
<dbReference type="AlphaFoldDB" id="A0A9D1FIU8"/>
<reference evidence="1" key="1">
    <citation type="submission" date="2020-10" db="EMBL/GenBank/DDBJ databases">
        <authorList>
            <person name="Gilroy R."/>
        </authorList>
    </citation>
    <scope>NUCLEOTIDE SEQUENCE</scope>
    <source>
        <strain evidence="1">CHK152-2871</strain>
    </source>
</reference>
<evidence type="ECO:0000313" key="2">
    <source>
        <dbReference type="Proteomes" id="UP000886865"/>
    </source>
</evidence>
<name>A0A9D1FIU8_9BACT</name>
<reference evidence="1" key="2">
    <citation type="journal article" date="2021" name="PeerJ">
        <title>Extensive microbial diversity within the chicken gut microbiome revealed by metagenomics and culture.</title>
        <authorList>
            <person name="Gilroy R."/>
            <person name="Ravi A."/>
            <person name="Getino M."/>
            <person name="Pursley I."/>
            <person name="Horton D.L."/>
            <person name="Alikhan N.F."/>
            <person name="Baker D."/>
            <person name="Gharbi K."/>
            <person name="Hall N."/>
            <person name="Watson M."/>
            <person name="Adriaenssens E.M."/>
            <person name="Foster-Nyarko E."/>
            <person name="Jarju S."/>
            <person name="Secka A."/>
            <person name="Antonio M."/>
            <person name="Oren A."/>
            <person name="Chaudhuri R.R."/>
            <person name="La Ragione R."/>
            <person name="Hildebrand F."/>
            <person name="Pallen M.J."/>
        </authorList>
    </citation>
    <scope>NUCLEOTIDE SEQUENCE</scope>
    <source>
        <strain evidence="1">CHK152-2871</strain>
    </source>
</reference>